<dbReference type="InParanoid" id="Q9RUB1"/>
<evidence type="ECO:0000313" key="4">
    <source>
        <dbReference type="Proteomes" id="UP000002524"/>
    </source>
</evidence>
<feature type="coiled-coil region" evidence="1">
    <location>
        <begin position="149"/>
        <end position="201"/>
    </location>
</feature>
<accession>Q9RUB1</accession>
<sequence>MGGTIAVLTGQAPTRLDRKEYDMSNQNTGGVSPRSLILLGAFAALALNRDLRRGLIVGTRDAARSAQDTYEETVRPAIGQTLDTLREEGPHWLEQAQDRAGTLAQMAAARAAQLREDAGDAAEQFQKDLQKEYDKEYAPKIRGLVSDLSDAADERRRAAEDVAKQARKKGNALVSGLQQGAEDLRDEVDDRRQAVEKAAKTARKSGNALLSGLQNRAEDLLDEAGDRVDATRKDARQALMSAQKTAAKKGNALLSDVQDRAGEWISYAEDALEEGRRDADRRLTRARRQAQKDLRRAHRDWDAAKLERAVNKKLAPLQKQLDRELARLEKDAKQRQHALRGDSNDGGIGGGTLALLALGAGAVVLARVPAARKAVLNAVESVSPDAAESLHSFSHRARQIIGTAWIESIEEPKATPAPAAPPAAKGTQAGTTGATWGGSPAPDAPAAKGMESTSPAPKPGDAPQSNAPEVKAPNTEATTTDEKPVTSPKTDSFIKDQGTAGQSAAGQNTAGQSGAQTGSVDQNKKN</sequence>
<proteinExistence type="predicted"/>
<dbReference type="EnsemblBacteria" id="AAF11045">
    <property type="protein sequence ID" value="AAF11045"/>
    <property type="gene ID" value="DR_1480"/>
</dbReference>
<keyword evidence="4" id="KW-1185">Reference proteome</keyword>
<dbReference type="Proteomes" id="UP000002524">
    <property type="component" value="Chromosome 1"/>
</dbReference>
<reference evidence="3 4" key="1">
    <citation type="journal article" date="1999" name="Science">
        <title>Genome sequence of the radioresistant bacterium Deinococcus radiodurans R1.</title>
        <authorList>
            <person name="White O."/>
            <person name="Eisen J.A."/>
            <person name="Heidelberg J.F."/>
            <person name="Hickey E.K."/>
            <person name="Peterson J.D."/>
            <person name="Dodson R.J."/>
            <person name="Haft D.H."/>
            <person name="Gwinn M.L."/>
            <person name="Nelson W.C."/>
            <person name="Richardson D.L."/>
            <person name="Moffat K.S."/>
            <person name="Qin H."/>
            <person name="Jiang L."/>
            <person name="Pamphile W."/>
            <person name="Crosby M."/>
            <person name="Shen M."/>
            <person name="Vamathevan J.J."/>
            <person name="Lam P."/>
            <person name="McDonald L."/>
            <person name="Utterback T."/>
            <person name="Zalewski C."/>
            <person name="Makarova K.S."/>
            <person name="Aravind L."/>
            <person name="Daly M.J."/>
            <person name="Minton K.W."/>
            <person name="Fleischmann R.D."/>
            <person name="Ketchum K.A."/>
            <person name="Nelson K.E."/>
            <person name="Salzberg S."/>
            <person name="Smith H.O."/>
            <person name="Venter J.C."/>
            <person name="Fraser C.M."/>
        </authorList>
    </citation>
    <scope>NUCLEOTIDE SEQUENCE [LARGE SCALE GENOMIC DNA]</scope>
    <source>
        <strain evidence="4">ATCC 13939 / DSM 20539 / JCM 16871 / LMG 4051 / NBRC 15346 / NCIMB 9279 / R1 / VKM B-1422</strain>
    </source>
</reference>
<dbReference type="STRING" id="243230.DR_1480"/>
<gene>
    <name evidence="3" type="ordered locus">DR_1480</name>
</gene>
<dbReference type="PATRIC" id="fig|243230.17.peg.1680"/>
<evidence type="ECO:0000313" key="3">
    <source>
        <dbReference type="EMBL" id="AAF11045.1"/>
    </source>
</evidence>
<feature type="region of interest" description="Disordered" evidence="2">
    <location>
        <begin position="414"/>
        <end position="526"/>
    </location>
</feature>
<name>Q9RUB1_DEIRA</name>
<dbReference type="HOGENOM" id="CLU_587567_0_0_0"/>
<dbReference type="KEGG" id="dra:DR_1480"/>
<dbReference type="PaxDb" id="243230-DR_1480"/>
<dbReference type="AlphaFoldDB" id="Q9RUB1"/>
<evidence type="ECO:0000256" key="2">
    <source>
        <dbReference type="SAM" id="MobiDB-lite"/>
    </source>
</evidence>
<organism evidence="3 4">
    <name type="scientific">Deinococcus radiodurans (strain ATCC 13939 / DSM 20539 / JCM 16871 / CCUG 27074 / LMG 4051 / NBRC 15346 / NCIMB 9279 / VKM B-1422 / R1)</name>
    <dbReference type="NCBI Taxonomy" id="243230"/>
    <lineage>
        <taxon>Bacteria</taxon>
        <taxon>Thermotogati</taxon>
        <taxon>Deinococcota</taxon>
        <taxon>Deinococci</taxon>
        <taxon>Deinococcales</taxon>
        <taxon>Deinococcaceae</taxon>
        <taxon>Deinococcus</taxon>
    </lineage>
</organism>
<feature type="compositionally biased region" description="Low complexity" evidence="2">
    <location>
        <begin position="414"/>
        <end position="441"/>
    </location>
</feature>
<evidence type="ECO:0000256" key="1">
    <source>
        <dbReference type="SAM" id="Coils"/>
    </source>
</evidence>
<protein>
    <submittedName>
        <fullName evidence="3">AlgP-related protein</fullName>
    </submittedName>
</protein>
<keyword evidence="1" id="KW-0175">Coiled coil</keyword>
<dbReference type="EMBL" id="AE000513">
    <property type="protein sequence ID" value="AAF11045.1"/>
    <property type="molecule type" value="Genomic_DNA"/>
</dbReference>
<dbReference type="PIR" id="D75391">
    <property type="entry name" value="D75391"/>
</dbReference>
<feature type="compositionally biased region" description="Polar residues" evidence="2">
    <location>
        <begin position="499"/>
        <end position="526"/>
    </location>
</feature>
<dbReference type="OrthoDB" id="67908at2"/>